<dbReference type="PROSITE" id="PS51186">
    <property type="entry name" value="GNAT"/>
    <property type="match status" value="1"/>
</dbReference>
<dbReference type="GO" id="GO:0016747">
    <property type="term" value="F:acyltransferase activity, transferring groups other than amino-acyl groups"/>
    <property type="evidence" value="ECO:0007669"/>
    <property type="project" value="InterPro"/>
</dbReference>
<protein>
    <submittedName>
        <fullName evidence="3">GNAT family acetyltransferase</fullName>
    </submittedName>
</protein>
<dbReference type="PANTHER" id="PTHR43420">
    <property type="entry name" value="ACETYLTRANSFERASE"/>
    <property type="match status" value="1"/>
</dbReference>
<dbReference type="Pfam" id="PF13527">
    <property type="entry name" value="Acetyltransf_9"/>
    <property type="match status" value="1"/>
</dbReference>
<dbReference type="CDD" id="cd04301">
    <property type="entry name" value="NAT_SF"/>
    <property type="match status" value="1"/>
</dbReference>
<dbReference type="InterPro" id="IPR016181">
    <property type="entry name" value="Acyl_CoA_acyltransferase"/>
</dbReference>
<evidence type="ECO:0000256" key="1">
    <source>
        <dbReference type="ARBA" id="ARBA00022679"/>
    </source>
</evidence>
<sequence>MTMNYQLVKQVRENNPLRKSFIDLAVKTFDLSFEEWYQQGYWTDAYIPYAFVERNKVIANASANIIDLRWQGEPRRYIQIGTVMTEPDHRNKGLAGQLIHHILQDWQQEADAFFLFANPTTVDFYPKFGFTRSEEYQYIMPVSPRAGDFRKLDMDSPDDVALLRHYYEKSNPFSPLRVEHNFGLLMFYCSAFMKHFVYYSAKNEAVVIAMQNGPVLICFDLFCDVGKSLSTLVNELADDHVYQAILGFTPSEDRLGEYEKIEGEDILFVYDQKENLFKDRKLMFPLLAHA</sequence>
<gene>
    <name evidence="3" type="ORF">KPZU09_33480</name>
</gene>
<dbReference type="EMBL" id="BNFF01000001">
    <property type="protein sequence ID" value="GHK53612.1"/>
    <property type="molecule type" value="Genomic_DNA"/>
</dbReference>
<accession>A0A8D6IHP8</accession>
<dbReference type="InterPro" id="IPR000182">
    <property type="entry name" value="GNAT_dom"/>
</dbReference>
<dbReference type="InterPro" id="IPR050680">
    <property type="entry name" value="YpeA/RimI_acetyltransf"/>
</dbReference>
<name>A0A8D6IHP8_KLEPN</name>
<organism evidence="3 4">
    <name type="scientific">Klebsiella pneumoniae</name>
    <dbReference type="NCBI Taxonomy" id="573"/>
    <lineage>
        <taxon>Bacteria</taxon>
        <taxon>Pseudomonadati</taxon>
        <taxon>Pseudomonadota</taxon>
        <taxon>Gammaproteobacteria</taxon>
        <taxon>Enterobacterales</taxon>
        <taxon>Enterobacteriaceae</taxon>
        <taxon>Klebsiella/Raoultella group</taxon>
        <taxon>Klebsiella</taxon>
        <taxon>Klebsiella pneumoniae complex</taxon>
    </lineage>
</organism>
<proteinExistence type="predicted"/>
<evidence type="ECO:0000313" key="4">
    <source>
        <dbReference type="Proteomes" id="UP000655094"/>
    </source>
</evidence>
<evidence type="ECO:0000256" key="2">
    <source>
        <dbReference type="ARBA" id="ARBA00023315"/>
    </source>
</evidence>
<reference evidence="3" key="1">
    <citation type="submission" date="2020-10" db="EMBL/GenBank/DDBJ databases">
        <title>Genome Sequence of ESBL Producing Zambian Clinical Strains.</title>
        <authorList>
            <person name="Shawa M."/>
            <person name="Furuta Y."/>
            <person name="Simbotwe M."/>
            <person name="Mulenga E."/>
            <person name="Mubanga M."/>
            <person name="Mulenga G."/>
            <person name="Kaile C."/>
            <person name="Zorigt T."/>
            <person name="Hang'ombe B."/>
            <person name="Higashi H."/>
        </authorList>
    </citation>
    <scope>NUCLEOTIDE SEQUENCE</scope>
    <source>
        <strain evidence="3">Zam_UTH_09</strain>
    </source>
</reference>
<comment type="caution">
    <text evidence="3">The sequence shown here is derived from an EMBL/GenBank/DDBJ whole genome shotgun (WGS) entry which is preliminary data.</text>
</comment>
<dbReference type="PANTHER" id="PTHR43420:SF31">
    <property type="entry name" value="ACETYLTRANSFERASE"/>
    <property type="match status" value="1"/>
</dbReference>
<dbReference type="Gene3D" id="3.40.630.30">
    <property type="match status" value="1"/>
</dbReference>
<dbReference type="Proteomes" id="UP000655094">
    <property type="component" value="Unassembled WGS sequence"/>
</dbReference>
<dbReference type="AlphaFoldDB" id="A0A8D6IHP8"/>
<keyword evidence="1" id="KW-0808">Transferase</keyword>
<dbReference type="SUPFAM" id="SSF55729">
    <property type="entry name" value="Acyl-CoA N-acyltransferases (Nat)"/>
    <property type="match status" value="1"/>
</dbReference>
<evidence type="ECO:0000313" key="3">
    <source>
        <dbReference type="EMBL" id="GHK53612.1"/>
    </source>
</evidence>
<keyword evidence="2" id="KW-0012">Acyltransferase</keyword>